<feature type="transmembrane region" description="Helical" evidence="1">
    <location>
        <begin position="76"/>
        <end position="96"/>
    </location>
</feature>
<keyword evidence="1" id="KW-1133">Transmembrane helix</keyword>
<sequence length="176" mass="19978">MMNLFERTQPRARHYSLLVVIGIIAGFISALVKSGWEDIVPPRSPNITPPPIELLQMFGIDTAHLTYTWLDVSVNWGGNGVHILFSIVFAVLYCVLAEIFPKTKLLQGAIFGYAVAFGSHYIVFPILGLYAPFQWLGFISELGGSFLWIWVIEITRAYLRKRWTGYDRAEVEQLNL</sequence>
<evidence type="ECO:0000256" key="1">
    <source>
        <dbReference type="SAM" id="Phobius"/>
    </source>
</evidence>
<dbReference type="Pfam" id="PF07274">
    <property type="entry name" value="DUF1440"/>
    <property type="match status" value="1"/>
</dbReference>
<feature type="transmembrane region" description="Helical" evidence="1">
    <location>
        <begin position="12"/>
        <end position="32"/>
    </location>
</feature>
<evidence type="ECO:0000313" key="2">
    <source>
        <dbReference type="EMBL" id="MDG6895707.1"/>
    </source>
</evidence>
<accession>A0A9X4SIJ2</accession>
<dbReference type="Proteomes" id="UP001155500">
    <property type="component" value="Unassembled WGS sequence"/>
</dbReference>
<proteinExistence type="predicted"/>
<feature type="transmembrane region" description="Helical" evidence="1">
    <location>
        <begin position="133"/>
        <end position="152"/>
    </location>
</feature>
<gene>
    <name evidence="2" type="ORF">A6A20_08740</name>
</gene>
<protein>
    <recommendedName>
        <fullName evidence="4">DUF1440 domain-containing protein</fullName>
    </recommendedName>
</protein>
<keyword evidence="1" id="KW-0812">Transmembrane</keyword>
<name>A0A9X4SIJ2_9PAST</name>
<reference evidence="2" key="1">
    <citation type="submission" date="2016-03" db="EMBL/GenBank/DDBJ databases">
        <title>Co-evolution between Pasteurellaceae and their hosts.</title>
        <authorList>
            <person name="Hansen M.J."/>
            <person name="Bojesen A.M."/>
            <person name="Planet P."/>
        </authorList>
    </citation>
    <scope>NUCLEOTIDE SEQUENCE</scope>
    <source>
        <strain evidence="2">146/S8/89</strain>
    </source>
</reference>
<comment type="caution">
    <text evidence="2">The sequence shown here is derived from an EMBL/GenBank/DDBJ whole genome shotgun (WGS) entry which is preliminary data.</text>
</comment>
<dbReference type="InterPro" id="IPR009898">
    <property type="entry name" value="DUF1440"/>
</dbReference>
<dbReference type="EMBL" id="LWID01000001">
    <property type="protein sequence ID" value="MDG6895707.1"/>
    <property type="molecule type" value="Genomic_DNA"/>
</dbReference>
<evidence type="ECO:0000313" key="3">
    <source>
        <dbReference type="Proteomes" id="UP001155500"/>
    </source>
</evidence>
<dbReference type="AlphaFoldDB" id="A0A9X4SIJ2"/>
<evidence type="ECO:0008006" key="4">
    <source>
        <dbReference type="Google" id="ProtNLM"/>
    </source>
</evidence>
<keyword evidence="3" id="KW-1185">Reference proteome</keyword>
<feature type="transmembrane region" description="Helical" evidence="1">
    <location>
        <begin position="108"/>
        <end position="127"/>
    </location>
</feature>
<organism evidence="2 3">
    <name type="scientific">Volucribacter amazonae</name>
    <dbReference type="NCBI Taxonomy" id="256731"/>
    <lineage>
        <taxon>Bacteria</taxon>
        <taxon>Pseudomonadati</taxon>
        <taxon>Pseudomonadota</taxon>
        <taxon>Gammaproteobacteria</taxon>
        <taxon>Pasteurellales</taxon>
        <taxon>Pasteurellaceae</taxon>
        <taxon>Volucribacter</taxon>
    </lineage>
</organism>
<keyword evidence="1" id="KW-0472">Membrane</keyword>